<comment type="cofactor">
    <cofactor evidence="1">
        <name>Fe cation</name>
        <dbReference type="ChEBI" id="CHEBI:24875"/>
    </cofactor>
</comment>
<dbReference type="InterPro" id="IPR056798">
    <property type="entry name" value="ADH_Fe_C"/>
</dbReference>
<evidence type="ECO:0000259" key="9">
    <source>
        <dbReference type="Pfam" id="PF25137"/>
    </source>
</evidence>
<comment type="caution">
    <text evidence="10">The sequence shown here is derived from an EMBL/GenBank/DDBJ whole genome shotgun (WGS) entry which is preliminary data.</text>
</comment>
<dbReference type="PANTHER" id="PTHR11496">
    <property type="entry name" value="ALCOHOL DEHYDROGENASE"/>
    <property type="match status" value="1"/>
</dbReference>
<dbReference type="PANTHER" id="PTHR11496:SF102">
    <property type="entry name" value="ALCOHOL DEHYDROGENASE 4"/>
    <property type="match status" value="1"/>
</dbReference>
<organism evidence="10 11">
    <name type="scientific">Kordiimonas sediminis</name>
    <dbReference type="NCBI Taxonomy" id="1735581"/>
    <lineage>
        <taxon>Bacteria</taxon>
        <taxon>Pseudomonadati</taxon>
        <taxon>Pseudomonadota</taxon>
        <taxon>Alphaproteobacteria</taxon>
        <taxon>Kordiimonadales</taxon>
        <taxon>Kordiimonadaceae</taxon>
        <taxon>Kordiimonas</taxon>
    </lineage>
</organism>
<dbReference type="Proteomes" id="UP000630923">
    <property type="component" value="Unassembled WGS sequence"/>
</dbReference>
<evidence type="ECO:0000256" key="7">
    <source>
        <dbReference type="ARBA" id="ARBA00076680"/>
    </source>
</evidence>
<dbReference type="CDD" id="cd08194">
    <property type="entry name" value="Fe-ADH-like"/>
    <property type="match status" value="1"/>
</dbReference>
<keyword evidence="11" id="KW-1185">Reference proteome</keyword>
<dbReference type="AlphaFoldDB" id="A0A919E9A9"/>
<dbReference type="InterPro" id="IPR001670">
    <property type="entry name" value="ADH_Fe/GldA"/>
</dbReference>
<gene>
    <name evidence="10" type="ORF">GCM10017044_27750</name>
</gene>
<evidence type="ECO:0000256" key="2">
    <source>
        <dbReference type="ARBA" id="ARBA00007358"/>
    </source>
</evidence>
<evidence type="ECO:0000256" key="5">
    <source>
        <dbReference type="ARBA" id="ARBA00049243"/>
    </source>
</evidence>
<keyword evidence="3" id="KW-0560">Oxidoreductase</keyword>
<feature type="domain" description="Alcohol dehydrogenase iron-type/glycerol dehydrogenase GldA" evidence="8">
    <location>
        <begin position="8"/>
        <end position="171"/>
    </location>
</feature>
<dbReference type="InterPro" id="IPR039697">
    <property type="entry name" value="Alcohol_dehydrogenase_Fe"/>
</dbReference>
<evidence type="ECO:0000256" key="1">
    <source>
        <dbReference type="ARBA" id="ARBA00001962"/>
    </source>
</evidence>
<evidence type="ECO:0000256" key="4">
    <source>
        <dbReference type="ARBA" id="ARBA00049164"/>
    </source>
</evidence>
<dbReference type="Pfam" id="PF00465">
    <property type="entry name" value="Fe-ADH"/>
    <property type="match status" value="1"/>
</dbReference>
<name>A0A919E9A9_9PROT</name>
<reference evidence="10" key="2">
    <citation type="submission" date="2020-09" db="EMBL/GenBank/DDBJ databases">
        <authorList>
            <person name="Sun Q."/>
            <person name="Kim S."/>
        </authorList>
    </citation>
    <scope>NUCLEOTIDE SEQUENCE</scope>
    <source>
        <strain evidence="10">KCTC 42590</strain>
    </source>
</reference>
<proteinExistence type="inferred from homology"/>
<evidence type="ECO:0000313" key="11">
    <source>
        <dbReference type="Proteomes" id="UP000630923"/>
    </source>
</evidence>
<dbReference type="GO" id="GO:0004022">
    <property type="term" value="F:alcohol dehydrogenase (NAD+) activity"/>
    <property type="evidence" value="ECO:0007669"/>
    <property type="project" value="UniProtKB-EC"/>
</dbReference>
<dbReference type="SUPFAM" id="SSF56796">
    <property type="entry name" value="Dehydroquinate synthase-like"/>
    <property type="match status" value="1"/>
</dbReference>
<dbReference type="FunFam" id="1.20.1090.10:FF:000001">
    <property type="entry name" value="Aldehyde-alcohol dehydrogenase"/>
    <property type="match status" value="1"/>
</dbReference>
<dbReference type="Gene3D" id="3.40.50.1970">
    <property type="match status" value="1"/>
</dbReference>
<evidence type="ECO:0000256" key="3">
    <source>
        <dbReference type="ARBA" id="ARBA00023002"/>
    </source>
</evidence>
<dbReference type="GO" id="GO:0046872">
    <property type="term" value="F:metal ion binding"/>
    <property type="evidence" value="ECO:0007669"/>
    <property type="project" value="InterPro"/>
</dbReference>
<protein>
    <recommendedName>
        <fullName evidence="6">Alcohol dehydrogenase 2</fullName>
    </recommendedName>
    <alternativeName>
        <fullName evidence="7">Alcohol dehydrogenase II</fullName>
    </alternativeName>
</protein>
<comment type="similarity">
    <text evidence="2">Belongs to the iron-containing alcohol dehydrogenase family.</text>
</comment>
<dbReference type="Pfam" id="PF25137">
    <property type="entry name" value="ADH_Fe_C"/>
    <property type="match status" value="1"/>
</dbReference>
<evidence type="ECO:0000256" key="6">
    <source>
        <dbReference type="ARBA" id="ARBA00074848"/>
    </source>
</evidence>
<dbReference type="Gene3D" id="1.20.1090.10">
    <property type="entry name" value="Dehydroquinate synthase-like - alpha domain"/>
    <property type="match status" value="1"/>
</dbReference>
<sequence length="381" mass="40454">MSRIALPRILEIGGGSIDRLPNVLASLGLSKPLLVTDPFMVTQPGCDRVLENLPSGTPVYSDTVTDPTSDIIEIGTTILQEGNFDSIVAFGGGSSMDTAKAMSIVAANGGHIRDYKAPNPIPKAGLPVIAVPTTAGTGSEATMVTVVTDTASDEKMMIKGLPALPLAAIVDFEFTYTVPFRTTADTGIDSLCHAIEAYTSKLASPFTDSFALSAMKRISAHLKTACYEPLDPIARSQMMLAATEAGIAFSNASVTLTHGMSRPIGAHFHVPHGLSNAMLLPAVTKFSIDNAQERFADCARAMDLTQTNCNDEACDILVRTLIDQNTELKVPTPKAYGIDEEKYHAAIPLMAQQAIASGSPGNNPRVPSASEIEELYKEIWD</sequence>
<accession>A0A919E9A9</accession>
<comment type="catalytic activity">
    <reaction evidence="4">
        <text>a secondary alcohol + NAD(+) = a ketone + NADH + H(+)</text>
        <dbReference type="Rhea" id="RHEA:10740"/>
        <dbReference type="ChEBI" id="CHEBI:15378"/>
        <dbReference type="ChEBI" id="CHEBI:17087"/>
        <dbReference type="ChEBI" id="CHEBI:35681"/>
        <dbReference type="ChEBI" id="CHEBI:57540"/>
        <dbReference type="ChEBI" id="CHEBI:57945"/>
        <dbReference type="EC" id="1.1.1.1"/>
    </reaction>
</comment>
<reference evidence="10" key="1">
    <citation type="journal article" date="2014" name="Int. J. Syst. Evol. Microbiol.">
        <title>Complete genome sequence of Corynebacterium casei LMG S-19264T (=DSM 44701T), isolated from a smear-ripened cheese.</title>
        <authorList>
            <consortium name="US DOE Joint Genome Institute (JGI-PGF)"/>
            <person name="Walter F."/>
            <person name="Albersmeier A."/>
            <person name="Kalinowski J."/>
            <person name="Ruckert C."/>
        </authorList>
    </citation>
    <scope>NUCLEOTIDE SEQUENCE</scope>
    <source>
        <strain evidence="10">KCTC 42590</strain>
    </source>
</reference>
<evidence type="ECO:0000313" key="10">
    <source>
        <dbReference type="EMBL" id="GHF30811.1"/>
    </source>
</evidence>
<comment type="catalytic activity">
    <reaction evidence="5">
        <text>a primary alcohol + NAD(+) = an aldehyde + NADH + H(+)</text>
        <dbReference type="Rhea" id="RHEA:10736"/>
        <dbReference type="ChEBI" id="CHEBI:15378"/>
        <dbReference type="ChEBI" id="CHEBI:15734"/>
        <dbReference type="ChEBI" id="CHEBI:17478"/>
        <dbReference type="ChEBI" id="CHEBI:57540"/>
        <dbReference type="ChEBI" id="CHEBI:57945"/>
        <dbReference type="EC" id="1.1.1.1"/>
    </reaction>
</comment>
<dbReference type="FunFam" id="3.40.50.1970:FF:000003">
    <property type="entry name" value="Alcohol dehydrogenase, iron-containing"/>
    <property type="match status" value="1"/>
</dbReference>
<dbReference type="RefSeq" id="WP_191253963.1">
    <property type="nucleotide sequence ID" value="NZ_BNCI01000002.1"/>
</dbReference>
<dbReference type="EMBL" id="BNCI01000002">
    <property type="protein sequence ID" value="GHF30811.1"/>
    <property type="molecule type" value="Genomic_DNA"/>
</dbReference>
<evidence type="ECO:0000259" key="8">
    <source>
        <dbReference type="Pfam" id="PF00465"/>
    </source>
</evidence>
<feature type="domain" description="Fe-containing alcohol dehydrogenase-like C-terminal" evidence="9">
    <location>
        <begin position="183"/>
        <end position="379"/>
    </location>
</feature>